<evidence type="ECO:0000256" key="1">
    <source>
        <dbReference type="ARBA" id="ARBA00004370"/>
    </source>
</evidence>
<keyword evidence="3 11" id="KW-0812">Transmembrane</keyword>
<dbReference type="GO" id="GO:0031210">
    <property type="term" value="F:phosphatidylcholine binding"/>
    <property type="evidence" value="ECO:0007669"/>
    <property type="project" value="TreeGrafter"/>
</dbReference>
<evidence type="ECO:0000256" key="6">
    <source>
        <dbReference type="ARBA" id="ARBA00022837"/>
    </source>
</evidence>
<evidence type="ECO:0000259" key="13">
    <source>
        <dbReference type="PROSITE" id="PS51847"/>
    </source>
</evidence>
<reference evidence="14 15" key="1">
    <citation type="submission" date="2019-01" db="EMBL/GenBank/DDBJ databases">
        <authorList>
            <person name="Sayadi A."/>
        </authorList>
    </citation>
    <scope>NUCLEOTIDE SEQUENCE [LARGE SCALE GENOMIC DNA]</scope>
</reference>
<evidence type="ECO:0000256" key="8">
    <source>
        <dbReference type="ARBA" id="ARBA00023055"/>
    </source>
</evidence>
<keyword evidence="10 11" id="KW-0472">Membrane</keyword>
<comment type="subcellular location">
    <subcellularLocation>
        <location evidence="1">Membrane</location>
    </subcellularLocation>
</comment>
<keyword evidence="4" id="KW-0479">Metal-binding</keyword>
<feature type="non-terminal residue" evidence="14">
    <location>
        <position position="455"/>
    </location>
</feature>
<accession>A0A653CS59</accession>
<feature type="domain" description="SMP-LTD" evidence="13">
    <location>
        <begin position="111"/>
        <end position="283"/>
    </location>
</feature>
<dbReference type="InterPro" id="IPR031468">
    <property type="entry name" value="SMP_LBD"/>
</dbReference>
<dbReference type="GO" id="GO:0008429">
    <property type="term" value="F:phosphatidylethanolamine binding"/>
    <property type="evidence" value="ECO:0007669"/>
    <property type="project" value="TreeGrafter"/>
</dbReference>
<sequence>MDANTKKATTKTVTDDIEIEQTERSGMRLVLIEFAINFLKKVAPLLLGYIFCYMNLSFTLPAITIVTLMWLENKASKKSQKISNKSKASSMSRHNVLKIVPELPSWVVFPDRERAEWLNEIIAQLWPSISSHLVKRFRGPLQTNIRKKFDSFRFENVDFGPTPPKIDGIKVYKRSLTKESVVMDFDIYYDGDCDIEFSMSGAQIGRIKDFQFGAQLRLVLKPIMIKLPVVGGIQAFFLNTPDIMFDLEGISGIPGFSYFIRQKIEERLTKKFVFPNKITKRFLKEVEAAELKSLEPAGVLRVHVFEAKNLEEKDVTGKSDPYVILNVGAQEYKTKAIKRELNPKWDYWCEFIILDPYEQYLQFKLFDQDAFNEDEFLGSGLVEVHSVIKEGENDKWFQLDHAKHGQIHLRFTWLKLSEESSDLDEALNEVKALKVDTVNTALLTLYLDMAEDLEV</sequence>
<gene>
    <name evidence="14" type="ORF">CALMAC_LOCUS11403</name>
</gene>
<keyword evidence="6" id="KW-0106">Calcium</keyword>
<dbReference type="PANTHER" id="PTHR45761">
    <property type="entry name" value="EXTENDED SYNAPTOTAGMIN-LIKE PROTEIN 2, ISOFORM C"/>
    <property type="match status" value="1"/>
</dbReference>
<evidence type="ECO:0000256" key="10">
    <source>
        <dbReference type="ARBA" id="ARBA00023136"/>
    </source>
</evidence>
<dbReference type="PROSITE" id="PS51847">
    <property type="entry name" value="SMP"/>
    <property type="match status" value="1"/>
</dbReference>
<dbReference type="CDD" id="cd21670">
    <property type="entry name" value="SMP_ESyt"/>
    <property type="match status" value="1"/>
</dbReference>
<dbReference type="SMART" id="SM00239">
    <property type="entry name" value="C2"/>
    <property type="match status" value="1"/>
</dbReference>
<dbReference type="GO" id="GO:0005509">
    <property type="term" value="F:calcium ion binding"/>
    <property type="evidence" value="ECO:0007669"/>
    <property type="project" value="TreeGrafter"/>
</dbReference>
<dbReference type="InterPro" id="IPR051634">
    <property type="entry name" value="Extended_Synaptotagmin"/>
</dbReference>
<feature type="domain" description="C2" evidence="12">
    <location>
        <begin position="280"/>
        <end position="397"/>
    </location>
</feature>
<keyword evidence="2" id="KW-0813">Transport</keyword>
<keyword evidence="9" id="KW-0446">Lipid-binding</keyword>
<keyword evidence="5" id="KW-0677">Repeat</keyword>
<dbReference type="GO" id="GO:0005544">
    <property type="term" value="F:calcium-dependent phospholipid binding"/>
    <property type="evidence" value="ECO:0007669"/>
    <property type="project" value="TreeGrafter"/>
</dbReference>
<evidence type="ECO:0000313" key="15">
    <source>
        <dbReference type="Proteomes" id="UP000410492"/>
    </source>
</evidence>
<dbReference type="GO" id="GO:0035091">
    <property type="term" value="F:phosphatidylinositol binding"/>
    <property type="evidence" value="ECO:0007669"/>
    <property type="project" value="TreeGrafter"/>
</dbReference>
<dbReference type="Pfam" id="PF17047">
    <property type="entry name" value="SMP_LBD"/>
    <property type="match status" value="1"/>
</dbReference>
<proteinExistence type="predicted"/>
<keyword evidence="15" id="KW-1185">Reference proteome</keyword>
<evidence type="ECO:0000259" key="12">
    <source>
        <dbReference type="PROSITE" id="PS50004"/>
    </source>
</evidence>
<dbReference type="GO" id="GO:0005789">
    <property type="term" value="C:endoplasmic reticulum membrane"/>
    <property type="evidence" value="ECO:0007669"/>
    <property type="project" value="TreeGrafter"/>
</dbReference>
<dbReference type="InterPro" id="IPR035892">
    <property type="entry name" value="C2_domain_sf"/>
</dbReference>
<dbReference type="Gene3D" id="2.60.40.150">
    <property type="entry name" value="C2 domain"/>
    <property type="match status" value="1"/>
</dbReference>
<dbReference type="PANTHER" id="PTHR45761:SF1">
    <property type="entry name" value="EXTENDED SYNAPTOTAGMIN-LIKE PROTEIN 2, ISOFORM C"/>
    <property type="match status" value="1"/>
</dbReference>
<dbReference type="GO" id="GO:0006869">
    <property type="term" value="P:lipid transport"/>
    <property type="evidence" value="ECO:0007669"/>
    <property type="project" value="UniProtKB-KW"/>
</dbReference>
<dbReference type="EMBL" id="CAACVG010008697">
    <property type="protein sequence ID" value="VEN50761.1"/>
    <property type="molecule type" value="Genomic_DNA"/>
</dbReference>
<evidence type="ECO:0000256" key="2">
    <source>
        <dbReference type="ARBA" id="ARBA00022448"/>
    </source>
</evidence>
<evidence type="ECO:0000313" key="14">
    <source>
        <dbReference type="EMBL" id="VEN50761.1"/>
    </source>
</evidence>
<dbReference type="Proteomes" id="UP000410492">
    <property type="component" value="Unassembled WGS sequence"/>
</dbReference>
<dbReference type="OrthoDB" id="1029639at2759"/>
<dbReference type="InterPro" id="IPR039010">
    <property type="entry name" value="Synaptotagmin_SMP"/>
</dbReference>
<evidence type="ECO:0000256" key="11">
    <source>
        <dbReference type="SAM" id="Phobius"/>
    </source>
</evidence>
<evidence type="ECO:0000256" key="5">
    <source>
        <dbReference type="ARBA" id="ARBA00022737"/>
    </source>
</evidence>
<evidence type="ECO:0000256" key="7">
    <source>
        <dbReference type="ARBA" id="ARBA00022989"/>
    </source>
</evidence>
<dbReference type="SUPFAM" id="SSF49562">
    <property type="entry name" value="C2 domain (Calcium/lipid-binding domain, CaLB)"/>
    <property type="match status" value="1"/>
</dbReference>
<organism evidence="14 15">
    <name type="scientific">Callosobruchus maculatus</name>
    <name type="common">Southern cowpea weevil</name>
    <name type="synonym">Pulse bruchid</name>
    <dbReference type="NCBI Taxonomy" id="64391"/>
    <lineage>
        <taxon>Eukaryota</taxon>
        <taxon>Metazoa</taxon>
        <taxon>Ecdysozoa</taxon>
        <taxon>Arthropoda</taxon>
        <taxon>Hexapoda</taxon>
        <taxon>Insecta</taxon>
        <taxon>Pterygota</taxon>
        <taxon>Neoptera</taxon>
        <taxon>Endopterygota</taxon>
        <taxon>Coleoptera</taxon>
        <taxon>Polyphaga</taxon>
        <taxon>Cucujiformia</taxon>
        <taxon>Chrysomeloidea</taxon>
        <taxon>Chrysomelidae</taxon>
        <taxon>Bruchinae</taxon>
        <taxon>Bruchini</taxon>
        <taxon>Callosobruchus</taxon>
    </lineage>
</organism>
<dbReference type="FunFam" id="2.60.40.150:FF:000155">
    <property type="entry name" value="extended synaptotagmin-2 isoform X1"/>
    <property type="match status" value="1"/>
</dbReference>
<evidence type="ECO:0000256" key="3">
    <source>
        <dbReference type="ARBA" id="ARBA00022692"/>
    </source>
</evidence>
<evidence type="ECO:0000256" key="4">
    <source>
        <dbReference type="ARBA" id="ARBA00022723"/>
    </source>
</evidence>
<protein>
    <submittedName>
        <fullName evidence="14">Uncharacterized protein</fullName>
    </submittedName>
</protein>
<dbReference type="InterPro" id="IPR000008">
    <property type="entry name" value="C2_dom"/>
</dbReference>
<keyword evidence="7 11" id="KW-1133">Transmembrane helix</keyword>
<feature type="transmembrane region" description="Helical" evidence="11">
    <location>
        <begin position="46"/>
        <end position="71"/>
    </location>
</feature>
<dbReference type="PROSITE" id="PS50004">
    <property type="entry name" value="C2"/>
    <property type="match status" value="1"/>
</dbReference>
<name>A0A653CS59_CALMS</name>
<dbReference type="Pfam" id="PF00168">
    <property type="entry name" value="C2"/>
    <property type="match status" value="1"/>
</dbReference>
<evidence type="ECO:0000256" key="9">
    <source>
        <dbReference type="ARBA" id="ARBA00023121"/>
    </source>
</evidence>
<dbReference type="AlphaFoldDB" id="A0A653CS59"/>
<keyword evidence="8" id="KW-0445">Lipid transport</keyword>